<dbReference type="Proteomes" id="UP000005952">
    <property type="component" value="Chromosome"/>
</dbReference>
<dbReference type="AlphaFoldDB" id="N0BE22"/>
<accession>N0BE22</accession>
<protein>
    <submittedName>
        <fullName evidence="1">Uncharacterized protein</fullName>
    </submittedName>
</protein>
<dbReference type="HOGENOM" id="CLU_2259937_0_0_5"/>
<gene>
    <name evidence="1" type="ORF">HYPDE_35448</name>
</gene>
<evidence type="ECO:0000313" key="1">
    <source>
        <dbReference type="EMBL" id="AGK58761.1"/>
    </source>
</evidence>
<name>N0BE22_9HYPH</name>
<dbReference type="EMBL" id="CP005587">
    <property type="protein sequence ID" value="AGK58761.1"/>
    <property type="molecule type" value="Genomic_DNA"/>
</dbReference>
<organism evidence="1 2">
    <name type="scientific">Hyphomicrobium denitrificans 1NES1</name>
    <dbReference type="NCBI Taxonomy" id="670307"/>
    <lineage>
        <taxon>Bacteria</taxon>
        <taxon>Pseudomonadati</taxon>
        <taxon>Pseudomonadota</taxon>
        <taxon>Alphaproteobacteria</taxon>
        <taxon>Hyphomicrobiales</taxon>
        <taxon>Hyphomicrobiaceae</taxon>
        <taxon>Hyphomicrobium</taxon>
    </lineage>
</organism>
<proteinExistence type="predicted"/>
<keyword evidence="2" id="KW-1185">Reference proteome</keyword>
<reference evidence="1 2" key="1">
    <citation type="journal article" date="2013" name="Genome Announc.">
        <title>Genome sequences for three denitrifying bacterial strains isolated from a uranium- and nitrate-contaminated subsurface environment.</title>
        <authorList>
            <person name="Venkatramanan R."/>
            <person name="Prakash O."/>
            <person name="Woyke T."/>
            <person name="Chain P."/>
            <person name="Goodwin L.A."/>
            <person name="Watson D."/>
            <person name="Brooks S."/>
            <person name="Kostka J.E."/>
            <person name="Green S.J."/>
        </authorList>
    </citation>
    <scope>NUCLEOTIDE SEQUENCE [LARGE SCALE GENOMIC DNA]</scope>
    <source>
        <strain evidence="1 2">1NES1</strain>
    </source>
</reference>
<evidence type="ECO:0000313" key="2">
    <source>
        <dbReference type="Proteomes" id="UP000005952"/>
    </source>
</evidence>
<sequence length="103" mass="11010">MAGGQNDATRAAAVCSDDRVSSVTAGAGLAASPVVDGAYSVVVPGPSPHVQSSRKCWMGRMGRGPKLMMRRRELAQKQELALSFISPFRGGEIRYDSHFEKPC</sequence>
<dbReference type="KEGG" id="hdt:HYPDE_35448"/>